<dbReference type="InterPro" id="IPR017927">
    <property type="entry name" value="FAD-bd_FR_type"/>
</dbReference>
<evidence type="ECO:0000256" key="2">
    <source>
        <dbReference type="ARBA" id="ARBA00006278"/>
    </source>
</evidence>
<evidence type="ECO:0000313" key="14">
    <source>
        <dbReference type="Proteomes" id="UP000030651"/>
    </source>
</evidence>
<protein>
    <recommendedName>
        <fullName evidence="12">FAD-binding FR-type domain-containing protein</fullName>
    </recommendedName>
</protein>
<dbReference type="OrthoDB" id="10006946at2759"/>
<evidence type="ECO:0000256" key="8">
    <source>
        <dbReference type="ARBA" id="ARBA00023065"/>
    </source>
</evidence>
<feature type="transmembrane region" description="Helical" evidence="11">
    <location>
        <begin position="214"/>
        <end position="231"/>
    </location>
</feature>
<dbReference type="EMBL" id="KI912114">
    <property type="protein sequence ID" value="ETS79288.1"/>
    <property type="molecule type" value="Genomic_DNA"/>
</dbReference>
<dbReference type="InterPro" id="IPR013130">
    <property type="entry name" value="Fe3_Rdtase_TM_dom"/>
</dbReference>
<dbReference type="RefSeq" id="XP_007835913.1">
    <property type="nucleotide sequence ID" value="XM_007837722.1"/>
</dbReference>
<feature type="transmembrane region" description="Helical" evidence="11">
    <location>
        <begin position="19"/>
        <end position="37"/>
    </location>
</feature>
<keyword evidence="5" id="KW-0249">Electron transport</keyword>
<evidence type="ECO:0000256" key="7">
    <source>
        <dbReference type="ARBA" id="ARBA00023002"/>
    </source>
</evidence>
<feature type="transmembrane region" description="Helical" evidence="11">
    <location>
        <begin position="371"/>
        <end position="391"/>
    </location>
</feature>
<dbReference type="CDD" id="cd06186">
    <property type="entry name" value="NOX_Duox_like_FAD_NADP"/>
    <property type="match status" value="1"/>
</dbReference>
<evidence type="ECO:0000256" key="3">
    <source>
        <dbReference type="ARBA" id="ARBA00022448"/>
    </source>
</evidence>
<organism evidence="13 14">
    <name type="scientific">Pestalotiopsis fici (strain W106-1 / CGMCC3.15140)</name>
    <dbReference type="NCBI Taxonomy" id="1229662"/>
    <lineage>
        <taxon>Eukaryota</taxon>
        <taxon>Fungi</taxon>
        <taxon>Dikarya</taxon>
        <taxon>Ascomycota</taxon>
        <taxon>Pezizomycotina</taxon>
        <taxon>Sordariomycetes</taxon>
        <taxon>Xylariomycetidae</taxon>
        <taxon>Amphisphaeriales</taxon>
        <taxon>Sporocadaceae</taxon>
        <taxon>Pestalotiopsis</taxon>
    </lineage>
</organism>
<evidence type="ECO:0000256" key="1">
    <source>
        <dbReference type="ARBA" id="ARBA00004141"/>
    </source>
</evidence>
<dbReference type="Pfam" id="PF08030">
    <property type="entry name" value="NAD_binding_6"/>
    <property type="match status" value="1"/>
</dbReference>
<dbReference type="OMA" id="HGFINIP"/>
<dbReference type="InterPro" id="IPR051410">
    <property type="entry name" value="Ferric/Cupric_Reductase"/>
</dbReference>
<dbReference type="GO" id="GO:0015677">
    <property type="term" value="P:copper ion import"/>
    <property type="evidence" value="ECO:0007669"/>
    <property type="project" value="TreeGrafter"/>
</dbReference>
<dbReference type="Pfam" id="PF01794">
    <property type="entry name" value="Ferric_reduct"/>
    <property type="match status" value="1"/>
</dbReference>
<evidence type="ECO:0000313" key="13">
    <source>
        <dbReference type="EMBL" id="ETS79288.1"/>
    </source>
</evidence>
<dbReference type="InterPro" id="IPR013121">
    <property type="entry name" value="Fe_red_NAD-bd_6"/>
</dbReference>
<dbReference type="Gene3D" id="3.40.50.80">
    <property type="entry name" value="Nucleotide-binding domain of ferredoxin-NADP reductase (FNR) module"/>
    <property type="match status" value="1"/>
</dbReference>
<keyword evidence="9 11" id="KW-0472">Membrane</keyword>
<dbReference type="SFLD" id="SFLDS00052">
    <property type="entry name" value="Ferric_Reductase_Domain"/>
    <property type="match status" value="1"/>
</dbReference>
<keyword evidence="7" id="KW-0560">Oxidoreductase</keyword>
<feature type="transmembrane region" description="Helical" evidence="11">
    <location>
        <begin position="190"/>
        <end position="207"/>
    </location>
</feature>
<evidence type="ECO:0000256" key="5">
    <source>
        <dbReference type="ARBA" id="ARBA00022982"/>
    </source>
</evidence>
<dbReference type="Pfam" id="PF08022">
    <property type="entry name" value="FAD_binding_8"/>
    <property type="match status" value="1"/>
</dbReference>
<dbReference type="InterPro" id="IPR039261">
    <property type="entry name" value="FNR_nucleotide-bd"/>
</dbReference>
<keyword evidence="14" id="KW-1185">Reference proteome</keyword>
<dbReference type="PROSITE" id="PS51384">
    <property type="entry name" value="FAD_FR"/>
    <property type="match status" value="1"/>
</dbReference>
<keyword evidence="10" id="KW-0325">Glycoprotein</keyword>
<keyword evidence="8" id="KW-0406">Ion transport</keyword>
<evidence type="ECO:0000256" key="9">
    <source>
        <dbReference type="ARBA" id="ARBA00023136"/>
    </source>
</evidence>
<dbReference type="KEGG" id="pfy:PFICI_09141"/>
<feature type="domain" description="FAD-binding FR-type" evidence="12">
    <location>
        <begin position="250"/>
        <end position="365"/>
    </location>
</feature>
<dbReference type="SFLD" id="SFLDG01168">
    <property type="entry name" value="Ferric_reductase_subgroup_(FRE"/>
    <property type="match status" value="1"/>
</dbReference>
<keyword evidence="4 11" id="KW-0812">Transmembrane</keyword>
<feature type="transmembrane region" description="Helical" evidence="11">
    <location>
        <begin position="115"/>
        <end position="132"/>
    </location>
</feature>
<evidence type="ECO:0000256" key="11">
    <source>
        <dbReference type="SAM" id="Phobius"/>
    </source>
</evidence>
<dbReference type="Proteomes" id="UP000030651">
    <property type="component" value="Unassembled WGS sequence"/>
</dbReference>
<comment type="similarity">
    <text evidence="2">Belongs to the ferric reductase (FRE) family.</text>
</comment>
<dbReference type="HOGENOM" id="CLU_010365_5_0_1"/>
<sequence>MAGDVPSAKQLDNEWSAKVYAYILCGLIAVFIVDRWASFILGKQFRQDSASGNWSSVYFYLKSFYLKLRRVVVRSCLGFPSVGHAILVAIYVIINVILTFVHLEYDKTNYYAARFGWMATANFAFIVFLALKNTPLAFLTKYSYERLNFLHRVAGYTTVLFMLLHTAAYIRHEVAKNKLEKLIEIDNVCGIVAGCAMLVIAMTALLFMERTYELFYVAHITLFIVATIATGLHRPEWIDRIPIVMILIAGAWTLDRLTRFAWMVARSINNEARLEALPSGGTKVILKKSLKNAAPGTHCFLWIPRAQLFETHPFTIVSNGPDGLELVAKAHDGFTKSLNELANKEGKQVSLYASVDGPYGTCPNPSAYDRLVLVVGGTGATFAFGMIMDLLQRQSEQDSKLQIHLVWAVRHVDDVAWAADHVRALRAYGSRVCLGIYVTQDRPLASNSDGLEESTNTTALDLFQYFTVYEGTERSLPPTGEKHGQNENAASTDDLDGWIQESKQEGATVWALVYGKLRLNKILPELVAGANVNQRILIGVCGPTGMTATSRDVVSPLMQPNGPSIDLHCESFGW</sequence>
<evidence type="ECO:0000256" key="6">
    <source>
        <dbReference type="ARBA" id="ARBA00022989"/>
    </source>
</evidence>
<dbReference type="InterPro" id="IPR013112">
    <property type="entry name" value="FAD-bd_8"/>
</dbReference>
<keyword evidence="3" id="KW-0813">Transport</keyword>
<reference evidence="14" key="1">
    <citation type="journal article" date="2015" name="BMC Genomics">
        <title>Genomic and transcriptomic analysis of the endophytic fungus Pestalotiopsis fici reveals its lifestyle and high potential for synthesis of natural products.</title>
        <authorList>
            <person name="Wang X."/>
            <person name="Zhang X."/>
            <person name="Liu L."/>
            <person name="Xiang M."/>
            <person name="Wang W."/>
            <person name="Sun X."/>
            <person name="Che Y."/>
            <person name="Guo L."/>
            <person name="Liu G."/>
            <person name="Guo L."/>
            <person name="Wang C."/>
            <person name="Yin W.B."/>
            <person name="Stadler M."/>
            <person name="Zhang X."/>
            <person name="Liu X."/>
        </authorList>
    </citation>
    <scope>NUCLEOTIDE SEQUENCE [LARGE SCALE GENOMIC DNA]</scope>
    <source>
        <strain evidence="14">W106-1 / CGMCC3.15140</strain>
    </source>
</reference>
<gene>
    <name evidence="13" type="ORF">PFICI_09141</name>
</gene>
<evidence type="ECO:0000256" key="4">
    <source>
        <dbReference type="ARBA" id="ARBA00022692"/>
    </source>
</evidence>
<dbReference type="PANTHER" id="PTHR32361:SF9">
    <property type="entry name" value="FERRIC REDUCTASE TRANSMEMBRANE COMPONENT 3-RELATED"/>
    <property type="match status" value="1"/>
</dbReference>
<dbReference type="SUPFAM" id="SSF52343">
    <property type="entry name" value="Ferredoxin reductase-like, C-terminal NADP-linked domain"/>
    <property type="match status" value="1"/>
</dbReference>
<dbReference type="GO" id="GO:0005886">
    <property type="term" value="C:plasma membrane"/>
    <property type="evidence" value="ECO:0007669"/>
    <property type="project" value="TreeGrafter"/>
</dbReference>
<dbReference type="GO" id="GO:0006826">
    <property type="term" value="P:iron ion transport"/>
    <property type="evidence" value="ECO:0007669"/>
    <property type="project" value="TreeGrafter"/>
</dbReference>
<feature type="transmembrane region" description="Helical" evidence="11">
    <location>
        <begin position="153"/>
        <end position="170"/>
    </location>
</feature>
<dbReference type="eggNOG" id="KOG0039">
    <property type="taxonomic scope" value="Eukaryota"/>
</dbReference>
<feature type="transmembrane region" description="Helical" evidence="11">
    <location>
        <begin position="77"/>
        <end position="103"/>
    </location>
</feature>
<dbReference type="GO" id="GO:0000293">
    <property type="term" value="F:ferric-chelate reductase activity"/>
    <property type="evidence" value="ECO:0007669"/>
    <property type="project" value="UniProtKB-ARBA"/>
</dbReference>
<name>W3WZJ1_PESFW</name>
<dbReference type="AlphaFoldDB" id="W3WZJ1"/>
<comment type="subcellular location">
    <subcellularLocation>
        <location evidence="1">Membrane</location>
        <topology evidence="1">Multi-pass membrane protein</topology>
    </subcellularLocation>
</comment>
<dbReference type="InParanoid" id="W3WZJ1"/>
<evidence type="ECO:0000259" key="12">
    <source>
        <dbReference type="PROSITE" id="PS51384"/>
    </source>
</evidence>
<evidence type="ECO:0000256" key="10">
    <source>
        <dbReference type="ARBA" id="ARBA00023180"/>
    </source>
</evidence>
<dbReference type="PANTHER" id="PTHR32361">
    <property type="entry name" value="FERRIC/CUPRIC REDUCTASE TRANSMEMBRANE COMPONENT"/>
    <property type="match status" value="1"/>
</dbReference>
<feature type="transmembrane region" description="Helical" evidence="11">
    <location>
        <begin position="237"/>
        <end position="254"/>
    </location>
</feature>
<dbReference type="GO" id="GO:0006879">
    <property type="term" value="P:intracellular iron ion homeostasis"/>
    <property type="evidence" value="ECO:0007669"/>
    <property type="project" value="TreeGrafter"/>
</dbReference>
<accession>W3WZJ1</accession>
<dbReference type="GeneID" id="19274154"/>
<keyword evidence="6 11" id="KW-1133">Transmembrane helix</keyword>
<proteinExistence type="inferred from homology"/>